<dbReference type="CDD" id="cd08423">
    <property type="entry name" value="PBP2_LTTR_like_6"/>
    <property type="match status" value="1"/>
</dbReference>
<proteinExistence type="inferred from homology"/>
<keyword evidence="3" id="KW-0238">DNA-binding</keyword>
<dbReference type="InterPro" id="IPR000847">
    <property type="entry name" value="LysR_HTH_N"/>
</dbReference>
<evidence type="ECO:0000256" key="3">
    <source>
        <dbReference type="ARBA" id="ARBA00023125"/>
    </source>
</evidence>
<comment type="caution">
    <text evidence="6">The sequence shown here is derived from an EMBL/GenBank/DDBJ whole genome shotgun (WGS) entry which is preliminary data.</text>
</comment>
<sequence>MDAMHNRNVQTEMLEVFREVATQRSITGAAATLRYTQSAVSRQMAALESEFGARLFDRLPRGVALTEEGRCLLAHAEAVLDRLAAARREVHAVRDAVTGRLRVGAFATADAAVVPRAMARFRAEHPAVEVSLVEGLTARLLGALLSGDADVVLVNTSADRPFTDERFRLHHLADEPVLLAVRSDHPLARASLVRLADLPGEAWVAGSSRPDETLLGASARLGFAPRIDFVVREWTAKFGFVAAGLGVTLVPALAAGVVPPGLALLPLDPSEFPPRLVQAATLAGRTVPATVARFLATLHDETVATLRHVSPPAPSNLP</sequence>
<organism evidence="6 7">
    <name type="scientific">Dactylosporangium darangshiense</name>
    <dbReference type="NCBI Taxonomy" id="579108"/>
    <lineage>
        <taxon>Bacteria</taxon>
        <taxon>Bacillati</taxon>
        <taxon>Actinomycetota</taxon>
        <taxon>Actinomycetes</taxon>
        <taxon>Micromonosporales</taxon>
        <taxon>Micromonosporaceae</taxon>
        <taxon>Dactylosporangium</taxon>
    </lineage>
</organism>
<dbReference type="InterPro" id="IPR036390">
    <property type="entry name" value="WH_DNA-bd_sf"/>
</dbReference>
<keyword evidence="4" id="KW-0804">Transcription</keyword>
<dbReference type="InterPro" id="IPR005119">
    <property type="entry name" value="LysR_subst-bd"/>
</dbReference>
<dbReference type="PROSITE" id="PS50931">
    <property type="entry name" value="HTH_LYSR"/>
    <property type="match status" value="1"/>
</dbReference>
<dbReference type="InterPro" id="IPR036388">
    <property type="entry name" value="WH-like_DNA-bd_sf"/>
</dbReference>
<comment type="similarity">
    <text evidence="1">Belongs to the LysR transcriptional regulatory family.</text>
</comment>
<dbReference type="EMBL" id="BAABAT010000003">
    <property type="protein sequence ID" value="GAA4246688.1"/>
    <property type="molecule type" value="Genomic_DNA"/>
</dbReference>
<evidence type="ECO:0000256" key="4">
    <source>
        <dbReference type="ARBA" id="ARBA00023163"/>
    </source>
</evidence>
<dbReference type="PRINTS" id="PR00039">
    <property type="entry name" value="HTHLYSR"/>
</dbReference>
<accession>A0ABP8D3Z4</accession>
<dbReference type="Proteomes" id="UP001500620">
    <property type="component" value="Unassembled WGS sequence"/>
</dbReference>
<protein>
    <submittedName>
        <fullName evidence="6">LysR family transcriptional regulator</fullName>
    </submittedName>
</protein>
<dbReference type="Pfam" id="PF00126">
    <property type="entry name" value="HTH_1"/>
    <property type="match status" value="1"/>
</dbReference>
<evidence type="ECO:0000259" key="5">
    <source>
        <dbReference type="PROSITE" id="PS50931"/>
    </source>
</evidence>
<evidence type="ECO:0000256" key="1">
    <source>
        <dbReference type="ARBA" id="ARBA00009437"/>
    </source>
</evidence>
<name>A0ABP8D3Z4_9ACTN</name>
<keyword evidence="2" id="KW-0805">Transcription regulation</keyword>
<keyword evidence="7" id="KW-1185">Reference proteome</keyword>
<evidence type="ECO:0000256" key="2">
    <source>
        <dbReference type="ARBA" id="ARBA00023015"/>
    </source>
</evidence>
<dbReference type="SUPFAM" id="SSF46785">
    <property type="entry name" value="Winged helix' DNA-binding domain"/>
    <property type="match status" value="1"/>
</dbReference>
<dbReference type="PANTHER" id="PTHR30346:SF29">
    <property type="entry name" value="LYSR SUBSTRATE-BINDING"/>
    <property type="match status" value="1"/>
</dbReference>
<evidence type="ECO:0000313" key="6">
    <source>
        <dbReference type="EMBL" id="GAA4246688.1"/>
    </source>
</evidence>
<evidence type="ECO:0000313" key="7">
    <source>
        <dbReference type="Proteomes" id="UP001500620"/>
    </source>
</evidence>
<reference evidence="7" key="1">
    <citation type="journal article" date="2019" name="Int. J. Syst. Evol. Microbiol.">
        <title>The Global Catalogue of Microorganisms (GCM) 10K type strain sequencing project: providing services to taxonomists for standard genome sequencing and annotation.</title>
        <authorList>
            <consortium name="The Broad Institute Genomics Platform"/>
            <consortium name="The Broad Institute Genome Sequencing Center for Infectious Disease"/>
            <person name="Wu L."/>
            <person name="Ma J."/>
        </authorList>
    </citation>
    <scope>NUCLEOTIDE SEQUENCE [LARGE SCALE GENOMIC DNA]</scope>
    <source>
        <strain evidence="7">JCM 17441</strain>
    </source>
</reference>
<dbReference type="Gene3D" id="3.40.190.10">
    <property type="entry name" value="Periplasmic binding protein-like II"/>
    <property type="match status" value="2"/>
</dbReference>
<dbReference type="SUPFAM" id="SSF53850">
    <property type="entry name" value="Periplasmic binding protein-like II"/>
    <property type="match status" value="1"/>
</dbReference>
<dbReference type="PANTHER" id="PTHR30346">
    <property type="entry name" value="TRANSCRIPTIONAL DUAL REGULATOR HCAR-RELATED"/>
    <property type="match status" value="1"/>
</dbReference>
<dbReference type="Pfam" id="PF03466">
    <property type="entry name" value="LysR_substrate"/>
    <property type="match status" value="1"/>
</dbReference>
<feature type="domain" description="HTH lysR-type" evidence="5">
    <location>
        <begin position="14"/>
        <end position="66"/>
    </location>
</feature>
<dbReference type="Gene3D" id="1.10.10.10">
    <property type="entry name" value="Winged helix-like DNA-binding domain superfamily/Winged helix DNA-binding domain"/>
    <property type="match status" value="1"/>
</dbReference>
<gene>
    <name evidence="6" type="ORF">GCM10022255_019300</name>
</gene>